<keyword evidence="1" id="KW-1185">Reference proteome</keyword>
<evidence type="ECO:0000313" key="2">
    <source>
        <dbReference type="WBParaSite" id="nRc.2.0.1.t11467-RA"/>
    </source>
</evidence>
<protein>
    <submittedName>
        <fullName evidence="2">Uncharacterized protein</fullName>
    </submittedName>
</protein>
<reference evidence="2" key="1">
    <citation type="submission" date="2022-11" db="UniProtKB">
        <authorList>
            <consortium name="WormBaseParasite"/>
        </authorList>
    </citation>
    <scope>IDENTIFICATION</scope>
</reference>
<name>A0A915IC50_ROMCU</name>
<dbReference type="Proteomes" id="UP000887565">
    <property type="component" value="Unplaced"/>
</dbReference>
<organism evidence="1 2">
    <name type="scientific">Romanomermis culicivorax</name>
    <name type="common">Nematode worm</name>
    <dbReference type="NCBI Taxonomy" id="13658"/>
    <lineage>
        <taxon>Eukaryota</taxon>
        <taxon>Metazoa</taxon>
        <taxon>Ecdysozoa</taxon>
        <taxon>Nematoda</taxon>
        <taxon>Enoplea</taxon>
        <taxon>Dorylaimia</taxon>
        <taxon>Mermithida</taxon>
        <taxon>Mermithoidea</taxon>
        <taxon>Mermithidae</taxon>
        <taxon>Romanomermis</taxon>
    </lineage>
</organism>
<dbReference type="AlphaFoldDB" id="A0A915IC50"/>
<accession>A0A915IC50</accession>
<proteinExistence type="predicted"/>
<dbReference type="WBParaSite" id="nRc.2.0.1.t11467-RA">
    <property type="protein sequence ID" value="nRc.2.0.1.t11467-RA"/>
    <property type="gene ID" value="nRc.2.0.1.g11467"/>
</dbReference>
<sequence length="111" mass="12018">MRLRVATHADLMVPNILPAADLQPKEIEVDVNVITRAMTKKTISQPTLPNHMQLAPDYAPPPVEAITIASHDGVLQAQAANPAITTIAASLQINNATKRPPIFFTKDGLLY</sequence>
<evidence type="ECO:0000313" key="1">
    <source>
        <dbReference type="Proteomes" id="UP000887565"/>
    </source>
</evidence>